<proteinExistence type="inferred from homology"/>
<dbReference type="SUPFAM" id="SSF56529">
    <property type="entry name" value="FAH"/>
    <property type="match status" value="1"/>
</dbReference>
<comment type="catalytic activity">
    <reaction evidence="3">
        <text>(S)-4-hydroxy-2-oxopentanoate = (2Z)-2-hydroxypenta-2,4-dienoate + H2O</text>
        <dbReference type="Rhea" id="RHEA:22580"/>
        <dbReference type="ChEBI" id="CHEBI:15377"/>
        <dbReference type="ChEBI" id="CHEBI:67152"/>
        <dbReference type="ChEBI" id="CHEBI:73143"/>
        <dbReference type="EC" id="4.2.1.80"/>
    </reaction>
</comment>
<dbReference type="InterPro" id="IPR023793">
    <property type="entry name" value="Keto_pentenoate-hydratase"/>
</dbReference>
<dbReference type="GO" id="GO:0019380">
    <property type="term" value="P:3-phenylpropionate catabolic process"/>
    <property type="evidence" value="ECO:0007669"/>
    <property type="project" value="UniProtKB-UniRule"/>
</dbReference>
<dbReference type="PANTHER" id="PTHR30143">
    <property type="entry name" value="ACID HYDRATASE"/>
    <property type="match status" value="1"/>
</dbReference>
<feature type="domain" description="Fumarylacetoacetase-like C-terminal" evidence="4">
    <location>
        <begin position="56"/>
        <end position="259"/>
    </location>
</feature>
<dbReference type="Pfam" id="PF01557">
    <property type="entry name" value="FAA_hydrolase"/>
    <property type="match status" value="1"/>
</dbReference>
<dbReference type="PANTHER" id="PTHR30143:SF0">
    <property type="entry name" value="2-KETO-4-PENTENOATE HYDRATASE"/>
    <property type="match status" value="1"/>
</dbReference>
<evidence type="ECO:0000313" key="6">
    <source>
        <dbReference type="Proteomes" id="UP000078386"/>
    </source>
</evidence>
<dbReference type="UniPathway" id="UPA00714"/>
<dbReference type="Proteomes" id="UP000078386">
    <property type="component" value="Unassembled WGS sequence"/>
</dbReference>
<keyword evidence="1 3" id="KW-0058">Aromatic hydrocarbons catabolism</keyword>
<reference evidence="5 6" key="1">
    <citation type="submission" date="2016-04" db="EMBL/GenBank/DDBJ databases">
        <title>ATOL: Assembling a taxonomically balanced genome-scale reconstruction of the evolutionary history of the Enterobacteriaceae.</title>
        <authorList>
            <person name="Plunkett G.III."/>
            <person name="Neeno-Eckwall E.C."/>
            <person name="Glasner J.D."/>
            <person name="Perna N.T."/>
        </authorList>
    </citation>
    <scope>NUCLEOTIDE SEQUENCE [LARGE SCALE GENOMIC DNA]</scope>
    <source>
        <strain evidence="5 6">ATCC 51603</strain>
    </source>
</reference>
<dbReference type="InterPro" id="IPR011234">
    <property type="entry name" value="Fumarylacetoacetase-like_C"/>
</dbReference>
<dbReference type="InterPro" id="IPR036663">
    <property type="entry name" value="Fumarylacetoacetase_C_sf"/>
</dbReference>
<comment type="cofactor">
    <cofactor evidence="3">
        <name>a divalent metal cation</name>
        <dbReference type="ChEBI" id="CHEBI:60240"/>
    </cofactor>
</comment>
<comment type="pathway">
    <text evidence="3">Aromatic compound metabolism; 3-phenylpropanoate degradation.</text>
</comment>
<dbReference type="NCBIfam" id="NF008461">
    <property type="entry name" value="PRK11342.1"/>
    <property type="match status" value="1"/>
</dbReference>
<comment type="caution">
    <text evidence="5">The sequence shown here is derived from an EMBL/GenBank/DDBJ whole genome shotgun (WGS) entry which is preliminary data.</text>
</comment>
<evidence type="ECO:0000256" key="2">
    <source>
        <dbReference type="ARBA" id="ARBA00023239"/>
    </source>
</evidence>
<evidence type="ECO:0000313" key="5">
    <source>
        <dbReference type="EMBL" id="OAT52962.1"/>
    </source>
</evidence>
<dbReference type="AlphaFoldDB" id="A0A1B7JYJ4"/>
<sequence>MSTNSLASLAAALREAEQTGVAIEPLREVIGIDNAEAAYAIQRLNVEHAVAQGRRIVGRKVGLTHPKVQQQLGVDQPDFGTLFADMCYGDNETIPFGRVLQPKIEAEIALVLKRDLPHADTTFDELYNAIEWVVPALEVVGSRVRDWSIKFVDTVADNASCGVYVVGGPAQRPAALDLKNCAMTMTRNNEEVSSGRGSECLGHPLNAAVWLARKMASLGEPLRAGDIVLTGALGPMVAIKPGDRFEAVIEGIGSVSATFSEQEGSQS</sequence>
<dbReference type="GO" id="GO:0030145">
    <property type="term" value="F:manganese ion binding"/>
    <property type="evidence" value="ECO:0007669"/>
    <property type="project" value="InterPro"/>
</dbReference>
<organism evidence="5 6">
    <name type="scientific">Kluyvera georgiana ATCC 51603</name>
    <dbReference type="NCBI Taxonomy" id="1354264"/>
    <lineage>
        <taxon>Bacteria</taxon>
        <taxon>Pseudomonadati</taxon>
        <taxon>Pseudomonadota</taxon>
        <taxon>Gammaproteobacteria</taxon>
        <taxon>Enterobacterales</taxon>
        <taxon>Enterobacteriaceae</taxon>
        <taxon>Kluyvera</taxon>
    </lineage>
</organism>
<keyword evidence="6" id="KW-1185">Reference proteome</keyword>
<accession>A0A1B7JYJ4</accession>
<evidence type="ECO:0000259" key="4">
    <source>
        <dbReference type="Pfam" id="PF01557"/>
    </source>
</evidence>
<name>A0A1B7JYJ4_9ENTR</name>
<gene>
    <name evidence="3" type="primary">mhpD</name>
    <name evidence="5" type="ORF">M989_02183</name>
</gene>
<comment type="similarity">
    <text evidence="3">Belongs to the hydratase/decarboxylase family. MhpD subfamily.</text>
</comment>
<dbReference type="GO" id="GO:0005737">
    <property type="term" value="C:cytoplasm"/>
    <property type="evidence" value="ECO:0007669"/>
    <property type="project" value="TreeGrafter"/>
</dbReference>
<comment type="function">
    <text evidence="3">Catalyzes the conversion of 2-hydroxypentadienoic acid (enolic form of 2-oxopent-4-enoate) to 4-hydroxy-2-ketopentanoic acid.</text>
</comment>
<dbReference type="EC" id="4.2.1.80" evidence="3"/>
<evidence type="ECO:0000256" key="1">
    <source>
        <dbReference type="ARBA" id="ARBA00022797"/>
    </source>
</evidence>
<dbReference type="GO" id="GO:0008684">
    <property type="term" value="F:2-oxopent-4-enoate hydratase activity"/>
    <property type="evidence" value="ECO:0007669"/>
    <property type="project" value="UniProtKB-UniRule"/>
</dbReference>
<dbReference type="RefSeq" id="WP_064545155.1">
    <property type="nucleotide sequence ID" value="NZ_LXEU01000046.1"/>
</dbReference>
<evidence type="ECO:0000256" key="3">
    <source>
        <dbReference type="HAMAP-Rule" id="MF_01655"/>
    </source>
</evidence>
<dbReference type="PATRIC" id="fig|1354264.4.peg.2268"/>
<dbReference type="HAMAP" id="MF_01655">
    <property type="entry name" value="MhpD"/>
    <property type="match status" value="1"/>
</dbReference>
<protein>
    <recommendedName>
        <fullName evidence="3">2-keto-4-pentenoate hydratase</fullName>
        <ecNumber evidence="3">4.2.1.80</ecNumber>
    </recommendedName>
    <alternativeName>
        <fullName evidence="3">2-hydroxypentadienoic acid hydratase</fullName>
    </alternativeName>
</protein>
<keyword evidence="2 3" id="KW-0456">Lyase</keyword>
<dbReference type="InterPro" id="IPR050772">
    <property type="entry name" value="Hydratase-Decarb/MhpD_sf"/>
</dbReference>
<dbReference type="EMBL" id="LXEU01000046">
    <property type="protein sequence ID" value="OAT52962.1"/>
    <property type="molecule type" value="Genomic_DNA"/>
</dbReference>
<dbReference type="Gene3D" id="3.90.850.10">
    <property type="entry name" value="Fumarylacetoacetase-like, C-terminal domain"/>
    <property type="match status" value="1"/>
</dbReference>